<proteinExistence type="inferred from homology"/>
<evidence type="ECO:0000313" key="5">
    <source>
        <dbReference type="Proteomes" id="UP000030752"/>
    </source>
</evidence>
<dbReference type="InterPro" id="IPR029058">
    <property type="entry name" value="AB_hydrolase_fold"/>
</dbReference>
<dbReference type="HOGENOM" id="CLU_020336_7_2_1"/>
<comment type="similarity">
    <text evidence="2">Belongs to the AB hydrolase superfamily. Epoxide hydrolase family.</text>
</comment>
<name>W2SBR5_CYPE1</name>
<protein>
    <recommendedName>
        <fullName evidence="3">AB hydrolase-1 domain-containing protein</fullName>
    </recommendedName>
</protein>
<dbReference type="InterPro" id="IPR000073">
    <property type="entry name" value="AB_hydrolase_1"/>
</dbReference>
<organism evidence="4 5">
    <name type="scientific">Cyphellophora europaea (strain CBS 101466)</name>
    <name type="common">Phialophora europaea</name>
    <dbReference type="NCBI Taxonomy" id="1220924"/>
    <lineage>
        <taxon>Eukaryota</taxon>
        <taxon>Fungi</taxon>
        <taxon>Dikarya</taxon>
        <taxon>Ascomycota</taxon>
        <taxon>Pezizomycotina</taxon>
        <taxon>Eurotiomycetes</taxon>
        <taxon>Chaetothyriomycetidae</taxon>
        <taxon>Chaetothyriales</taxon>
        <taxon>Cyphellophoraceae</taxon>
        <taxon>Cyphellophora</taxon>
    </lineage>
</organism>
<evidence type="ECO:0000256" key="2">
    <source>
        <dbReference type="ARBA" id="ARBA00038334"/>
    </source>
</evidence>
<evidence type="ECO:0000256" key="1">
    <source>
        <dbReference type="ARBA" id="ARBA00022801"/>
    </source>
</evidence>
<dbReference type="InParanoid" id="W2SBR5"/>
<sequence length="348" mass="38929">MDPVIRANTFETSRGTFHYLATGPTTGPLMVLIHGWPGLALTWRPQLLYFGRFGFHVVALDMLGYGQSPAPHGDASLYSCESLVSDQFALLKHLGRHKAIWLGHDWGCGPLWSLAAHYPEACSAVISVCCPYRTLELGVQHLISIANRDLYPKVEYPNAQWDYMILYEKAGDEITRQFDAASSRVAKQIYRRANPSRFMKPAITSTVSTRGSWFGPDVPDTPLADTTLDEPLYEAVTEALGRNGWWGATAYYLNHERNAAYNKIDNVVNGGRLEMPVMHVDAKYDSVASAVQNPELMTEMRRLCVDMREAVLDTGHWAALEKPDEFNGYLEDFLRDKGLLPTAVDGKL</sequence>
<dbReference type="PRINTS" id="PR00412">
    <property type="entry name" value="EPOXHYDRLASE"/>
</dbReference>
<dbReference type="eggNOG" id="KOG4178">
    <property type="taxonomic scope" value="Eukaryota"/>
</dbReference>
<keyword evidence="1" id="KW-0378">Hydrolase</keyword>
<dbReference type="RefSeq" id="XP_008710888.1">
    <property type="nucleotide sequence ID" value="XM_008712666.1"/>
</dbReference>
<dbReference type="AlphaFoldDB" id="W2SBR5"/>
<dbReference type="STRING" id="1220924.W2SBR5"/>
<dbReference type="SUPFAM" id="SSF53474">
    <property type="entry name" value="alpha/beta-Hydrolases"/>
    <property type="match status" value="1"/>
</dbReference>
<gene>
    <name evidence="4" type="ORF">HMPREF1541_00360</name>
</gene>
<feature type="domain" description="AB hydrolase-1" evidence="3">
    <location>
        <begin position="28"/>
        <end position="323"/>
    </location>
</feature>
<dbReference type="Proteomes" id="UP000030752">
    <property type="component" value="Unassembled WGS sequence"/>
</dbReference>
<dbReference type="VEuPathDB" id="FungiDB:HMPREF1541_00360"/>
<dbReference type="Pfam" id="PF00561">
    <property type="entry name" value="Abhydrolase_1"/>
    <property type="match status" value="1"/>
</dbReference>
<dbReference type="InterPro" id="IPR000639">
    <property type="entry name" value="Epox_hydrolase-like"/>
</dbReference>
<keyword evidence="5" id="KW-1185">Reference proteome</keyword>
<dbReference type="PANTHER" id="PTHR43329">
    <property type="entry name" value="EPOXIDE HYDROLASE"/>
    <property type="match status" value="1"/>
</dbReference>
<reference evidence="4 5" key="1">
    <citation type="submission" date="2013-03" db="EMBL/GenBank/DDBJ databases">
        <title>The Genome Sequence of Phialophora europaea CBS 101466.</title>
        <authorList>
            <consortium name="The Broad Institute Genomics Platform"/>
            <person name="Cuomo C."/>
            <person name="de Hoog S."/>
            <person name="Gorbushina A."/>
            <person name="Walker B."/>
            <person name="Young S.K."/>
            <person name="Zeng Q."/>
            <person name="Gargeya S."/>
            <person name="Fitzgerald M."/>
            <person name="Haas B."/>
            <person name="Abouelleil A."/>
            <person name="Allen A.W."/>
            <person name="Alvarado L."/>
            <person name="Arachchi H.M."/>
            <person name="Berlin A.M."/>
            <person name="Chapman S.B."/>
            <person name="Gainer-Dewar J."/>
            <person name="Goldberg J."/>
            <person name="Griggs A."/>
            <person name="Gujja S."/>
            <person name="Hansen M."/>
            <person name="Howarth C."/>
            <person name="Imamovic A."/>
            <person name="Ireland A."/>
            <person name="Larimer J."/>
            <person name="McCowan C."/>
            <person name="Murphy C."/>
            <person name="Pearson M."/>
            <person name="Poon T.W."/>
            <person name="Priest M."/>
            <person name="Roberts A."/>
            <person name="Saif S."/>
            <person name="Shea T."/>
            <person name="Sisk P."/>
            <person name="Sykes S."/>
            <person name="Wortman J."/>
            <person name="Nusbaum C."/>
            <person name="Birren B."/>
        </authorList>
    </citation>
    <scope>NUCLEOTIDE SEQUENCE [LARGE SCALE GENOMIC DNA]</scope>
    <source>
        <strain evidence="4 5">CBS 101466</strain>
    </source>
</reference>
<dbReference type="GO" id="GO:0016787">
    <property type="term" value="F:hydrolase activity"/>
    <property type="evidence" value="ECO:0007669"/>
    <property type="project" value="UniProtKB-KW"/>
</dbReference>
<evidence type="ECO:0000259" key="3">
    <source>
        <dbReference type="Pfam" id="PF00561"/>
    </source>
</evidence>
<evidence type="ECO:0000313" key="4">
    <source>
        <dbReference type="EMBL" id="ETN46176.1"/>
    </source>
</evidence>
<dbReference type="GeneID" id="19967699"/>
<dbReference type="OrthoDB" id="284184at2759"/>
<accession>W2SBR5</accession>
<dbReference type="Gene3D" id="3.40.50.1820">
    <property type="entry name" value="alpha/beta hydrolase"/>
    <property type="match status" value="1"/>
</dbReference>
<dbReference type="EMBL" id="KB822711">
    <property type="protein sequence ID" value="ETN46176.1"/>
    <property type="molecule type" value="Genomic_DNA"/>
</dbReference>